<dbReference type="RefSeq" id="WP_132922752.1">
    <property type="nucleotide sequence ID" value="NZ_SJOI01000001.1"/>
</dbReference>
<dbReference type="Pfam" id="PF00107">
    <property type="entry name" value="ADH_zinc_N"/>
    <property type="match status" value="1"/>
</dbReference>
<reference evidence="3 4" key="1">
    <citation type="submission" date="2019-02" db="EMBL/GenBank/DDBJ databases">
        <title>Investigation of anaerobic lignin degradation for improved lignocellulosic biofuels.</title>
        <authorList>
            <person name="Deangelis K."/>
        </authorList>
    </citation>
    <scope>NUCLEOTIDE SEQUENCE [LARGE SCALE GENOMIC DNA]</scope>
    <source>
        <strain evidence="3 4">159R</strain>
    </source>
</reference>
<dbReference type="FunFam" id="3.40.50.720:FF:000121">
    <property type="entry name" value="Prostaglandin reductase 2"/>
    <property type="match status" value="1"/>
</dbReference>
<dbReference type="Pfam" id="PF16884">
    <property type="entry name" value="ADH_N_2"/>
    <property type="match status" value="1"/>
</dbReference>
<evidence type="ECO:0000313" key="3">
    <source>
        <dbReference type="EMBL" id="TCL03931.1"/>
    </source>
</evidence>
<organism evidence="3 4">
    <name type="scientific">Sodalis ligni</name>
    <dbReference type="NCBI Taxonomy" id="2697027"/>
    <lineage>
        <taxon>Bacteria</taxon>
        <taxon>Pseudomonadati</taxon>
        <taxon>Pseudomonadota</taxon>
        <taxon>Gammaproteobacteria</taxon>
        <taxon>Enterobacterales</taxon>
        <taxon>Bruguierivoracaceae</taxon>
        <taxon>Sodalis</taxon>
    </lineage>
</organism>
<dbReference type="InterPro" id="IPR013149">
    <property type="entry name" value="ADH-like_C"/>
</dbReference>
<sequence length="347" mass="37785">MNQNKNVNRRIVLASRPDGKPVLDNFRLETGDIPQPDDGQLLLRTIYLSLDPYMRGRMNDAPSYSPPVELNAVMVGGTVSRVEASRHPDFSPGDWVLNQGGWQDYALANAGEVRKLQGDILQHPSWALGVLGMPGFTAYMGLMDIGQPRAGETLVVAAASGAVGAVVGQVAKLKGCRVVGVAGGEEKCRYVTQTLGFDVCIDHRAPDFAHRLAQACPGGIDIYFENVGGAVFDAVLPLLNTSARIPLCGLIANYNIKDLSAGLDRLPLLTGIILRKRIRMQGFIITQDYGHRHQEFIEAMEPWVAEGKVRMREDLVEELENAPRAFIGLLEGKNFGKLVIRVGGDTL</sequence>
<evidence type="ECO:0000259" key="2">
    <source>
        <dbReference type="SMART" id="SM00829"/>
    </source>
</evidence>
<dbReference type="SUPFAM" id="SSF51735">
    <property type="entry name" value="NAD(P)-binding Rossmann-fold domains"/>
    <property type="match status" value="1"/>
</dbReference>
<comment type="caution">
    <text evidence="3">The sequence shown here is derived from an EMBL/GenBank/DDBJ whole genome shotgun (WGS) entry which is preliminary data.</text>
</comment>
<dbReference type="SUPFAM" id="SSF50129">
    <property type="entry name" value="GroES-like"/>
    <property type="match status" value="1"/>
</dbReference>
<dbReference type="Gene3D" id="3.40.50.720">
    <property type="entry name" value="NAD(P)-binding Rossmann-like Domain"/>
    <property type="match status" value="1"/>
</dbReference>
<evidence type="ECO:0000256" key="1">
    <source>
        <dbReference type="ARBA" id="ARBA00023002"/>
    </source>
</evidence>
<dbReference type="PANTHER" id="PTHR43205">
    <property type="entry name" value="PROSTAGLANDIN REDUCTASE"/>
    <property type="match status" value="1"/>
</dbReference>
<dbReference type="CDD" id="cd05288">
    <property type="entry name" value="PGDH"/>
    <property type="match status" value="1"/>
</dbReference>
<dbReference type="SMART" id="SM00829">
    <property type="entry name" value="PKS_ER"/>
    <property type="match status" value="1"/>
</dbReference>
<dbReference type="Proteomes" id="UP000294555">
    <property type="component" value="Unassembled WGS sequence"/>
</dbReference>
<dbReference type="EMBL" id="SJOI01000001">
    <property type="protein sequence ID" value="TCL03931.1"/>
    <property type="molecule type" value="Genomic_DNA"/>
</dbReference>
<name>A0A4R1NE28_9GAMM</name>
<accession>A0A4R1NE28</accession>
<proteinExistence type="predicted"/>
<dbReference type="InterPro" id="IPR045010">
    <property type="entry name" value="MDR_fam"/>
</dbReference>
<protein>
    <recommendedName>
        <fullName evidence="2">Enoyl reductase (ER) domain-containing protein</fullName>
    </recommendedName>
</protein>
<dbReference type="InterPro" id="IPR020843">
    <property type="entry name" value="ER"/>
</dbReference>
<dbReference type="Gene3D" id="3.90.180.10">
    <property type="entry name" value="Medium-chain alcohol dehydrogenases, catalytic domain"/>
    <property type="match status" value="1"/>
</dbReference>
<evidence type="ECO:0000313" key="4">
    <source>
        <dbReference type="Proteomes" id="UP000294555"/>
    </source>
</evidence>
<feature type="domain" description="Enoyl reductase (ER)" evidence="2">
    <location>
        <begin position="21"/>
        <end position="340"/>
    </location>
</feature>
<dbReference type="OrthoDB" id="9805663at2"/>
<dbReference type="PANTHER" id="PTHR43205:SF7">
    <property type="entry name" value="PROSTAGLANDIN REDUCTASE 1"/>
    <property type="match status" value="1"/>
</dbReference>
<keyword evidence="4" id="KW-1185">Reference proteome</keyword>
<dbReference type="AlphaFoldDB" id="A0A4R1NE28"/>
<dbReference type="GO" id="GO:0016628">
    <property type="term" value="F:oxidoreductase activity, acting on the CH-CH group of donors, NAD or NADP as acceptor"/>
    <property type="evidence" value="ECO:0007669"/>
    <property type="project" value="InterPro"/>
</dbReference>
<gene>
    <name evidence="3" type="ORF">EZJ58_2021</name>
</gene>
<dbReference type="InterPro" id="IPR036291">
    <property type="entry name" value="NAD(P)-bd_dom_sf"/>
</dbReference>
<keyword evidence="1" id="KW-0560">Oxidoreductase</keyword>
<dbReference type="InterPro" id="IPR011032">
    <property type="entry name" value="GroES-like_sf"/>
</dbReference>
<dbReference type="InterPro" id="IPR041694">
    <property type="entry name" value="ADH_N_2"/>
</dbReference>